<dbReference type="FunCoup" id="A0A6P5L7K3">
    <property type="interactions" value="62"/>
</dbReference>
<accession>A0A6P5L7K3</accession>
<organism evidence="2 3">
    <name type="scientific">Phascolarctos cinereus</name>
    <name type="common">Koala</name>
    <dbReference type="NCBI Taxonomy" id="38626"/>
    <lineage>
        <taxon>Eukaryota</taxon>
        <taxon>Metazoa</taxon>
        <taxon>Chordata</taxon>
        <taxon>Craniata</taxon>
        <taxon>Vertebrata</taxon>
        <taxon>Euteleostomi</taxon>
        <taxon>Mammalia</taxon>
        <taxon>Metatheria</taxon>
        <taxon>Diprotodontia</taxon>
        <taxon>Phascolarctidae</taxon>
        <taxon>Phascolarctos</taxon>
    </lineage>
</organism>
<keyword evidence="1" id="KW-0732">Signal</keyword>
<dbReference type="AlphaFoldDB" id="A0A6P5L7K3"/>
<sequence length="79" mass="8954">MKFPTLSSLLYILFLCLLAFSTEGVRRVSHQKVLCCQNAPHYALKSLKGRNPKMGPRHKFCKGRVSRLCKRIPGALPQI</sequence>
<evidence type="ECO:0000313" key="3">
    <source>
        <dbReference type="RefSeq" id="XP_020852719.1"/>
    </source>
</evidence>
<evidence type="ECO:0000256" key="1">
    <source>
        <dbReference type="SAM" id="SignalP"/>
    </source>
</evidence>
<keyword evidence="2" id="KW-1185">Reference proteome</keyword>
<protein>
    <submittedName>
        <fullName evidence="3">Secreted protein C10orf99 homolog</fullName>
    </submittedName>
</protein>
<dbReference type="GO" id="GO:0001664">
    <property type="term" value="F:G protein-coupled receptor binding"/>
    <property type="evidence" value="ECO:0007669"/>
    <property type="project" value="InterPro"/>
</dbReference>
<name>A0A6P5L7K3_PHACI</name>
<dbReference type="InParanoid" id="A0A6P5L7K3"/>
<feature type="chain" id="PRO_5028294869" evidence="1">
    <location>
        <begin position="25"/>
        <end position="79"/>
    </location>
</feature>
<dbReference type="KEGG" id="pcw:110215496"/>
<feature type="signal peptide" evidence="1">
    <location>
        <begin position="1"/>
        <end position="24"/>
    </location>
</feature>
<dbReference type="CTD" id="387695"/>
<evidence type="ECO:0000313" key="2">
    <source>
        <dbReference type="Proteomes" id="UP000515140"/>
    </source>
</evidence>
<reference evidence="3" key="1">
    <citation type="submission" date="2025-08" db="UniProtKB">
        <authorList>
            <consortium name="RefSeq"/>
        </authorList>
    </citation>
    <scope>IDENTIFICATION</scope>
    <source>
        <tissue evidence="3">Spleen</tissue>
    </source>
</reference>
<dbReference type="GeneID" id="110215496"/>
<dbReference type="Proteomes" id="UP000515140">
    <property type="component" value="Unplaced"/>
</dbReference>
<dbReference type="Pfam" id="PF15854">
    <property type="entry name" value="GPR15L"/>
    <property type="match status" value="1"/>
</dbReference>
<proteinExistence type="predicted"/>
<gene>
    <name evidence="3" type="primary">CUNH10orf99</name>
</gene>
<dbReference type="InterPro" id="IPR031713">
    <property type="entry name" value="GPR15L"/>
</dbReference>
<dbReference type="RefSeq" id="XP_020852719.1">
    <property type="nucleotide sequence ID" value="XM_020997060.1"/>
</dbReference>